<organism evidence="3 4">
    <name type="scientific">Gordonibacter massiliensis</name>
    <name type="common">ex Traore et al. 2017</name>
    <dbReference type="NCBI Taxonomy" id="1841863"/>
    <lineage>
        <taxon>Bacteria</taxon>
        <taxon>Bacillati</taxon>
        <taxon>Actinomycetota</taxon>
        <taxon>Coriobacteriia</taxon>
        <taxon>Eggerthellales</taxon>
        <taxon>Eggerthellaceae</taxon>
        <taxon>Gordonibacter</taxon>
    </lineage>
</organism>
<dbReference type="Gene3D" id="3.40.225.10">
    <property type="entry name" value="Class II aldolase/adducin N-terminal domain"/>
    <property type="match status" value="1"/>
</dbReference>
<dbReference type="GO" id="GO:0019323">
    <property type="term" value="P:pentose catabolic process"/>
    <property type="evidence" value="ECO:0007669"/>
    <property type="project" value="TreeGrafter"/>
</dbReference>
<name>A0A842JG12_9ACTN</name>
<dbReference type="SUPFAM" id="SSF53639">
    <property type="entry name" value="AraD/HMP-PK domain-like"/>
    <property type="match status" value="1"/>
</dbReference>
<evidence type="ECO:0000313" key="3">
    <source>
        <dbReference type="EMBL" id="MBC2888868.1"/>
    </source>
</evidence>
<dbReference type="GO" id="GO:0005829">
    <property type="term" value="C:cytosol"/>
    <property type="evidence" value="ECO:0007669"/>
    <property type="project" value="TreeGrafter"/>
</dbReference>
<dbReference type="EC" id="4.1.2.19" evidence="3"/>
<keyword evidence="3" id="KW-0456">Lyase</keyword>
<dbReference type="SMART" id="SM01007">
    <property type="entry name" value="Aldolase_II"/>
    <property type="match status" value="1"/>
</dbReference>
<reference evidence="3 4" key="1">
    <citation type="submission" date="2020-08" db="EMBL/GenBank/DDBJ databases">
        <authorList>
            <person name="Liu C."/>
            <person name="Sun Q."/>
        </authorList>
    </citation>
    <scope>NUCLEOTIDE SEQUENCE [LARGE SCALE GENOMIC DNA]</scope>
    <source>
        <strain evidence="3 4">N22</strain>
    </source>
</reference>
<keyword evidence="4" id="KW-1185">Reference proteome</keyword>
<dbReference type="GO" id="GO:0046872">
    <property type="term" value="F:metal ion binding"/>
    <property type="evidence" value="ECO:0007669"/>
    <property type="project" value="UniProtKB-KW"/>
</dbReference>
<dbReference type="InterPro" id="IPR001303">
    <property type="entry name" value="Aldolase_II/adducin_N"/>
</dbReference>
<dbReference type="EMBL" id="JACMSE010000003">
    <property type="protein sequence ID" value="MBC2888868.1"/>
    <property type="molecule type" value="Genomic_DNA"/>
</dbReference>
<dbReference type="Pfam" id="PF00596">
    <property type="entry name" value="Aldolase_II"/>
    <property type="match status" value="1"/>
</dbReference>
<gene>
    <name evidence="3" type="primary">rhaD</name>
    <name evidence="3" type="ORF">H7313_05820</name>
</gene>
<protein>
    <submittedName>
        <fullName evidence="3">Rhamnulose-1-phosphate aldolase</fullName>
        <ecNumber evidence="3">4.1.2.19</ecNumber>
    </submittedName>
</protein>
<keyword evidence="1" id="KW-0479">Metal-binding</keyword>
<evidence type="ECO:0000313" key="4">
    <source>
        <dbReference type="Proteomes" id="UP000587396"/>
    </source>
</evidence>
<dbReference type="NCBIfam" id="NF002963">
    <property type="entry name" value="PRK03634.1"/>
    <property type="match status" value="1"/>
</dbReference>
<dbReference type="AlphaFoldDB" id="A0A842JG12"/>
<accession>A0A842JG12</accession>
<dbReference type="InterPro" id="IPR050197">
    <property type="entry name" value="Aldolase_class_II_sugar_metab"/>
</dbReference>
<evidence type="ECO:0000256" key="1">
    <source>
        <dbReference type="ARBA" id="ARBA00022723"/>
    </source>
</evidence>
<dbReference type="GO" id="GO:0008994">
    <property type="term" value="F:rhamnulose-1-phosphate aldolase activity"/>
    <property type="evidence" value="ECO:0007669"/>
    <property type="project" value="UniProtKB-EC"/>
</dbReference>
<dbReference type="Proteomes" id="UP000587396">
    <property type="component" value="Unassembled WGS sequence"/>
</dbReference>
<comment type="caution">
    <text evidence="3">The sequence shown here is derived from an EMBL/GenBank/DDBJ whole genome shotgun (WGS) entry which is preliminary data.</text>
</comment>
<dbReference type="RefSeq" id="WP_185904793.1">
    <property type="nucleotide sequence ID" value="NZ_JACMSE010000003.1"/>
</dbReference>
<feature type="domain" description="Class II aldolase/adducin N-terminal" evidence="2">
    <location>
        <begin position="34"/>
        <end position="263"/>
    </location>
</feature>
<dbReference type="PANTHER" id="PTHR22789">
    <property type="entry name" value="FUCULOSE PHOSPHATE ALDOLASE"/>
    <property type="match status" value="1"/>
</dbReference>
<proteinExistence type="predicted"/>
<sequence>MGFFDNAQEVIDRGVSVAKGAVSGVAVEQQGFVKGFVRLCNDGWEQGWHERNGGNASYRLTPEDVASCRSFLYDTPSSWVPLGLAAPGMRRAFFLVTRAGAFMRNVALDPDAALGIVELNDEGDAWRIVWGFKNGGMPTSELASHVLIHERRAAATEGACRVLYHAHPVNVVALSAVMPLDARTFTRALWKAMTECVIACPEGVGVVEWMVPGGTDIARATAELMDRYPACVWAQHGLFCSGADFDATFGLMHAVEKAAAVYAQARLLNGGRDDFPNTIPDAGLRAIAATYNLPINEAFLEG</sequence>
<dbReference type="PANTHER" id="PTHR22789:SF16">
    <property type="entry name" value="RHAMNULOSE-1-PHOSPHATE ALDOLASE"/>
    <property type="match status" value="1"/>
</dbReference>
<dbReference type="InterPro" id="IPR036409">
    <property type="entry name" value="Aldolase_II/adducin_N_sf"/>
</dbReference>
<evidence type="ECO:0000259" key="2">
    <source>
        <dbReference type="SMART" id="SM01007"/>
    </source>
</evidence>